<dbReference type="GO" id="GO:0005506">
    <property type="term" value="F:iron ion binding"/>
    <property type="evidence" value="ECO:0007669"/>
    <property type="project" value="InterPro"/>
</dbReference>
<dbReference type="Pfam" id="PF07992">
    <property type="entry name" value="Pyr_redox_2"/>
    <property type="match status" value="1"/>
</dbReference>
<dbReference type="Gene3D" id="3.60.15.10">
    <property type="entry name" value="Ribonuclease Z/Hydroxyacylglutathione hydrolase-like"/>
    <property type="match status" value="1"/>
</dbReference>
<dbReference type="PROSITE" id="PS50903">
    <property type="entry name" value="RUBREDOXIN_LIKE"/>
    <property type="match status" value="1"/>
</dbReference>
<gene>
    <name evidence="12" type="ORF">CCE28_20135</name>
</gene>
<dbReference type="AlphaFoldDB" id="A0A267MDJ0"/>
<keyword evidence="7" id="KW-0274">FAD</keyword>
<dbReference type="InterPro" id="IPR051285">
    <property type="entry name" value="NADH_oxidoreductase_modular"/>
</dbReference>
<dbReference type="CDD" id="cd07709">
    <property type="entry name" value="flavodiiron_proteins_MBL-fold"/>
    <property type="match status" value="1"/>
</dbReference>
<dbReference type="GO" id="GO:0010181">
    <property type="term" value="F:FMN binding"/>
    <property type="evidence" value="ECO:0007669"/>
    <property type="project" value="InterPro"/>
</dbReference>
<evidence type="ECO:0000256" key="6">
    <source>
        <dbReference type="ARBA" id="ARBA00022630"/>
    </source>
</evidence>
<feature type="domain" description="Rubredoxin-like" evidence="11">
    <location>
        <begin position="421"/>
        <end position="455"/>
    </location>
</feature>
<dbReference type="InterPro" id="IPR023753">
    <property type="entry name" value="FAD/NAD-binding_dom"/>
</dbReference>
<dbReference type="Pfam" id="PF21349">
    <property type="entry name" value="RUBY_RBDX"/>
    <property type="match status" value="1"/>
</dbReference>
<proteinExistence type="inferred from homology"/>
<dbReference type="SUPFAM" id="SSF51905">
    <property type="entry name" value="FAD/NAD(P)-binding domain"/>
    <property type="match status" value="2"/>
</dbReference>
<comment type="cofactor">
    <cofactor evidence="1">
        <name>Fe cation</name>
        <dbReference type="ChEBI" id="CHEBI:24875"/>
    </cofactor>
</comment>
<dbReference type="GO" id="GO:0016651">
    <property type="term" value="F:oxidoreductase activity, acting on NAD(P)H"/>
    <property type="evidence" value="ECO:0007669"/>
    <property type="project" value="UniProtKB-ARBA"/>
</dbReference>
<evidence type="ECO:0000259" key="10">
    <source>
        <dbReference type="PROSITE" id="PS50902"/>
    </source>
</evidence>
<dbReference type="InterPro" id="IPR036188">
    <property type="entry name" value="FAD/NAD-bd_sf"/>
</dbReference>
<dbReference type="InterPro" id="IPR048574">
    <property type="entry name" value="RUBY_RBDX"/>
</dbReference>
<dbReference type="Proteomes" id="UP000216024">
    <property type="component" value="Unassembled WGS sequence"/>
</dbReference>
<evidence type="ECO:0000256" key="9">
    <source>
        <dbReference type="ARBA" id="ARBA00023004"/>
    </source>
</evidence>
<dbReference type="InterPro" id="IPR024934">
    <property type="entry name" value="Rubredoxin-like_dom"/>
</dbReference>
<dbReference type="PANTHER" id="PTHR32145:SF11">
    <property type="entry name" value="DIFLAVIN FLAVOPROTEIN A 2-RELATED"/>
    <property type="match status" value="1"/>
</dbReference>
<dbReference type="RefSeq" id="WP_095135766.1">
    <property type="nucleotide sequence ID" value="NZ_NIBG01000030.1"/>
</dbReference>
<dbReference type="SUPFAM" id="SSF57802">
    <property type="entry name" value="Rubredoxin-like"/>
    <property type="match status" value="1"/>
</dbReference>
<dbReference type="Gene3D" id="3.50.50.60">
    <property type="entry name" value="FAD/NAD(P)-binding domain"/>
    <property type="match status" value="2"/>
</dbReference>
<dbReference type="InterPro" id="IPR016156">
    <property type="entry name" value="FAD/NAD-linked_Rdtase_dimer_sf"/>
</dbReference>
<comment type="cofactor">
    <cofactor evidence="2">
        <name>Fe(3+)</name>
        <dbReference type="ChEBI" id="CHEBI:29034"/>
    </cofactor>
</comment>
<organism evidence="12 13">
    <name type="scientific">Anaeromicrobium sediminis</name>
    <dbReference type="NCBI Taxonomy" id="1478221"/>
    <lineage>
        <taxon>Bacteria</taxon>
        <taxon>Bacillati</taxon>
        <taxon>Bacillota</taxon>
        <taxon>Clostridia</taxon>
        <taxon>Peptostreptococcales</taxon>
        <taxon>Thermotaleaceae</taxon>
        <taxon>Anaeromicrobium</taxon>
    </lineage>
</organism>
<evidence type="ECO:0000256" key="3">
    <source>
        <dbReference type="ARBA" id="ARBA00001974"/>
    </source>
</evidence>
<keyword evidence="8" id="KW-0249">Electron transport</keyword>
<dbReference type="InterPro" id="IPR036866">
    <property type="entry name" value="RibonucZ/Hydroxyglut_hydro"/>
</dbReference>
<accession>A0A267MDJ0</accession>
<dbReference type="PANTHER" id="PTHR32145">
    <property type="entry name" value="DIFLAVIN FLAVOPROTEIN A 2-RELATED"/>
    <property type="match status" value="1"/>
</dbReference>
<dbReference type="Gene3D" id="2.20.28.10">
    <property type="match status" value="1"/>
</dbReference>
<dbReference type="EMBL" id="NIBG01000030">
    <property type="protein sequence ID" value="PAB56925.1"/>
    <property type="molecule type" value="Genomic_DNA"/>
</dbReference>
<dbReference type="InterPro" id="IPR001279">
    <property type="entry name" value="Metallo-B-lactamas"/>
</dbReference>
<keyword evidence="13" id="KW-1185">Reference proteome</keyword>
<keyword evidence="6" id="KW-0285">Flavoprotein</keyword>
<comment type="similarity">
    <text evidence="4">In the N-terminal section; belongs to the zinc metallo-hydrolase group 3 family.</text>
</comment>
<evidence type="ECO:0000313" key="13">
    <source>
        <dbReference type="Proteomes" id="UP000216024"/>
    </source>
</evidence>
<dbReference type="InterPro" id="IPR041575">
    <property type="entry name" value="Rubredoxin_C"/>
</dbReference>
<evidence type="ECO:0000256" key="7">
    <source>
        <dbReference type="ARBA" id="ARBA00022827"/>
    </source>
</evidence>
<evidence type="ECO:0000313" key="12">
    <source>
        <dbReference type="EMBL" id="PAB56925.1"/>
    </source>
</evidence>
<dbReference type="Pfam" id="PF18267">
    <property type="entry name" value="Rubredoxin_C"/>
    <property type="match status" value="1"/>
</dbReference>
<dbReference type="SMART" id="SM00849">
    <property type="entry name" value="Lactamase_B"/>
    <property type="match status" value="1"/>
</dbReference>
<dbReference type="Pfam" id="PF00258">
    <property type="entry name" value="Flavodoxin_1"/>
    <property type="match status" value="1"/>
</dbReference>
<evidence type="ECO:0000256" key="4">
    <source>
        <dbReference type="ARBA" id="ARBA00007121"/>
    </source>
</evidence>
<comment type="caution">
    <text evidence="12">The sequence shown here is derived from an EMBL/GenBank/DDBJ whole genome shotgun (WGS) entry which is preliminary data.</text>
</comment>
<evidence type="ECO:0000256" key="8">
    <source>
        <dbReference type="ARBA" id="ARBA00022982"/>
    </source>
</evidence>
<dbReference type="OrthoDB" id="9807946at2"/>
<evidence type="ECO:0000256" key="1">
    <source>
        <dbReference type="ARBA" id="ARBA00001962"/>
    </source>
</evidence>
<dbReference type="SUPFAM" id="SSF56281">
    <property type="entry name" value="Metallo-hydrolase/oxidoreductase"/>
    <property type="match status" value="1"/>
</dbReference>
<dbReference type="InterPro" id="IPR045761">
    <property type="entry name" value="ODP_dom"/>
</dbReference>
<name>A0A267MDJ0_9FIRM</name>
<sequence>MKSLKLKDDIYWVGSLDPNLRVFDIIMYTEFGTTYNSYVVKGSEKTALIETVKVKYFDSYLERLNKLVDIDKIDYVIVDHTEPDHAGSIEKLLEINPKIKIVGSPTALRFMKDIANREFDSISVGSGDTLSLGNKTLEFFSVPFLHWPDSIYTYVREDSVLFTCDSFGSHYSFEPILSSKITNEEDYMSALKYYYDMIMGPFKPYVLQAVDKIKDLDIDIIGPGHGPVLDENPRKIVDIYKEWSTESNPNTKKTVVIPYVSSYGYTGELANEIAKGIKSAGDIEVKLFDLVEEKSTKVLNEIYWADGVLFGTPTINGEALKPIWDLVTSMFPPTHSGKVASAFGSYGWSGEGVPHIVERLKQLRMKVYGKGLKVRFKPSEDNLSEAFEFGVNFANSVLSGKVPTTFEDKKPITIKTQAGEIKAWKCVVCGEIFEGEEPPEICPACGVGRDQFIEIPRENVTYKNDTDENIIIIGGCAAGVAAAEAIRKRNESCSIEIISKEKVSGYYRPNLSKNLVGHLDDDDFYIHQVDWYTENNITLTLGNEVTSVDPKNKTITLNNSVTKSFDKLIFANGSRSFVPPINGVEKEGIFTLRTLKDSENIKAAASNSKSAVVIGGGVLGLETAWELHRLGLKVSVIEMAPRIFPRQLDLVGSSMLEDKIKDYMDIFKGASIDSIVGEDKVSGVKLKDGTLIESDLVVISAGVRANAGLAKEANMDTNHGIVVNEFMETSMKDIYACGDVAEFDGVNYCLWEEALVQGNIAGANAVGDTIPYENIIPSVSFNGLNTSIFSIGDTGKDENADYQVVEIKDDKKGIYKKMYFVNKAFVGGILIGDTSKSVNMIQAYKEKTLLSDMISLINQ</sequence>
<comment type="cofactor">
    <cofactor evidence="3">
        <name>FAD</name>
        <dbReference type="ChEBI" id="CHEBI:57692"/>
    </cofactor>
</comment>
<dbReference type="InterPro" id="IPR008254">
    <property type="entry name" value="Flavodoxin/NO_synth"/>
</dbReference>
<evidence type="ECO:0000259" key="11">
    <source>
        <dbReference type="PROSITE" id="PS50903"/>
    </source>
</evidence>
<dbReference type="PRINTS" id="PR00411">
    <property type="entry name" value="PNDRDTASEI"/>
</dbReference>
<dbReference type="InterPro" id="IPR029039">
    <property type="entry name" value="Flavoprotein-like_sf"/>
</dbReference>
<dbReference type="CDD" id="cd00729">
    <property type="entry name" value="rubredoxin_SM"/>
    <property type="match status" value="1"/>
</dbReference>
<protein>
    <submittedName>
        <fullName evidence="12">Pyridine nucleotide-disulfide oxidoreductase</fullName>
    </submittedName>
</protein>
<dbReference type="PRINTS" id="PR00368">
    <property type="entry name" value="FADPNR"/>
</dbReference>
<dbReference type="Pfam" id="PF19583">
    <property type="entry name" value="ODP"/>
    <property type="match status" value="1"/>
</dbReference>
<dbReference type="PROSITE" id="PS50902">
    <property type="entry name" value="FLAVODOXIN_LIKE"/>
    <property type="match status" value="1"/>
</dbReference>
<feature type="domain" description="Flavodoxin-like" evidence="10">
    <location>
        <begin position="255"/>
        <end position="394"/>
    </location>
</feature>
<dbReference type="SUPFAM" id="SSF52218">
    <property type="entry name" value="Flavoproteins"/>
    <property type="match status" value="1"/>
</dbReference>
<keyword evidence="5" id="KW-0813">Transport</keyword>
<keyword evidence="9" id="KW-0408">Iron</keyword>
<reference evidence="12 13" key="1">
    <citation type="submission" date="2017-06" db="EMBL/GenBank/DDBJ databases">
        <title>Draft genome sequence of anaerobic fermentative bacterium Anaeromicrobium sediminis DY2726D isolated from West Pacific Ocean sediments.</title>
        <authorList>
            <person name="Zeng X."/>
        </authorList>
    </citation>
    <scope>NUCLEOTIDE SEQUENCE [LARGE SCALE GENOMIC DNA]</scope>
    <source>
        <strain evidence="12 13">DY2726D</strain>
    </source>
</reference>
<dbReference type="Gene3D" id="3.30.390.30">
    <property type="match status" value="1"/>
</dbReference>
<dbReference type="Gene3D" id="3.40.50.360">
    <property type="match status" value="1"/>
</dbReference>
<evidence type="ECO:0000256" key="5">
    <source>
        <dbReference type="ARBA" id="ARBA00022448"/>
    </source>
</evidence>
<evidence type="ECO:0000256" key="2">
    <source>
        <dbReference type="ARBA" id="ARBA00001965"/>
    </source>
</evidence>